<dbReference type="EMBL" id="CAKKLH010000325">
    <property type="protein sequence ID" value="CAH0112297.1"/>
    <property type="molecule type" value="Genomic_DNA"/>
</dbReference>
<proteinExistence type="predicted"/>
<dbReference type="Pfam" id="PF02958">
    <property type="entry name" value="EcKL"/>
    <property type="match status" value="1"/>
</dbReference>
<dbReference type="Gene3D" id="3.90.1200.10">
    <property type="match status" value="1"/>
</dbReference>
<sequence>MSCEVKSLSDRQAFWKTLFEEKKLAYQLASLATKHEDHGVTYDDMTQYGQIHVKVESGSALGDNFQSDTFIVTVRVMQRDSGEKTLSTFIKVLPLDSLLRESVCKYHVHQREINMYQDFFILLREMHRDKPIPLDVPDLYYSHIEDIIAGETDGSGTCTLLENLKAEGYLMADKVEGADLRHCHMALTSLAHYHALTLSAVRKWKDPATGKLSQVPSCAKFLVEEKTMFDSDIVPIISGFSVSIVDFLREIKRNDLVEWITLFTSRMSEVILVDTLESSGPLGCILHGDYWINNMLFKYVEGKSKPVSLKMVDFQTSRIGHPLSDVLYFLYTSTLPDLRDKHMLVLLGYYFKKLTTDLLPLGIALDDYTWQNFLEDYKKRSLMWMFMGVMNVYITQNKEVVSKSKPAEKVAEAGVMGESGMNQVEESIKNMMSSHKLSDNSVLSDRILRLIDEVKTLNDS</sequence>
<dbReference type="SUPFAM" id="SSF56112">
    <property type="entry name" value="Protein kinase-like (PK-like)"/>
    <property type="match status" value="1"/>
</dbReference>
<dbReference type="Proteomes" id="UP000789390">
    <property type="component" value="Unassembled WGS sequence"/>
</dbReference>
<evidence type="ECO:0000313" key="2">
    <source>
        <dbReference type="EMBL" id="CAH0112297.1"/>
    </source>
</evidence>
<organism evidence="2 3">
    <name type="scientific">Daphnia galeata</name>
    <dbReference type="NCBI Taxonomy" id="27404"/>
    <lineage>
        <taxon>Eukaryota</taxon>
        <taxon>Metazoa</taxon>
        <taxon>Ecdysozoa</taxon>
        <taxon>Arthropoda</taxon>
        <taxon>Crustacea</taxon>
        <taxon>Branchiopoda</taxon>
        <taxon>Diplostraca</taxon>
        <taxon>Cladocera</taxon>
        <taxon>Anomopoda</taxon>
        <taxon>Daphniidae</taxon>
        <taxon>Daphnia</taxon>
    </lineage>
</organism>
<dbReference type="AlphaFoldDB" id="A0A8J2RZM2"/>
<dbReference type="SMART" id="SM00587">
    <property type="entry name" value="CHK"/>
    <property type="match status" value="1"/>
</dbReference>
<name>A0A8J2RZM2_9CRUS</name>
<reference evidence="2" key="1">
    <citation type="submission" date="2021-11" db="EMBL/GenBank/DDBJ databases">
        <authorList>
            <person name="Schell T."/>
        </authorList>
    </citation>
    <scope>NUCLEOTIDE SEQUENCE</scope>
    <source>
        <strain evidence="2">M5</strain>
    </source>
</reference>
<dbReference type="OrthoDB" id="8114163at2759"/>
<dbReference type="InterPro" id="IPR004119">
    <property type="entry name" value="EcKL"/>
</dbReference>
<dbReference type="PANTHER" id="PTHR11012:SF30">
    <property type="entry name" value="PROTEIN KINASE-LIKE DOMAIN-CONTAINING"/>
    <property type="match status" value="1"/>
</dbReference>
<dbReference type="InterPro" id="IPR015897">
    <property type="entry name" value="CHK_kinase-like"/>
</dbReference>
<feature type="domain" description="CHK kinase-like" evidence="1">
    <location>
        <begin position="159"/>
        <end position="360"/>
    </location>
</feature>
<evidence type="ECO:0000259" key="1">
    <source>
        <dbReference type="SMART" id="SM00587"/>
    </source>
</evidence>
<evidence type="ECO:0000313" key="3">
    <source>
        <dbReference type="Proteomes" id="UP000789390"/>
    </source>
</evidence>
<dbReference type="PANTHER" id="PTHR11012">
    <property type="entry name" value="PROTEIN KINASE-LIKE DOMAIN-CONTAINING"/>
    <property type="match status" value="1"/>
</dbReference>
<accession>A0A8J2RZM2</accession>
<keyword evidence="3" id="KW-1185">Reference proteome</keyword>
<protein>
    <recommendedName>
        <fullName evidence="1">CHK kinase-like domain-containing protein</fullName>
    </recommendedName>
</protein>
<dbReference type="InterPro" id="IPR011009">
    <property type="entry name" value="Kinase-like_dom_sf"/>
</dbReference>
<comment type="caution">
    <text evidence="2">The sequence shown here is derived from an EMBL/GenBank/DDBJ whole genome shotgun (WGS) entry which is preliminary data.</text>
</comment>
<gene>
    <name evidence="2" type="ORF">DGAL_LOCUS16012</name>
</gene>